<dbReference type="AlphaFoldDB" id="A0AA39CEJ7"/>
<dbReference type="GO" id="GO:0032543">
    <property type="term" value="P:mitochondrial translation"/>
    <property type="evidence" value="ECO:0007669"/>
    <property type="project" value="TreeGrafter"/>
</dbReference>
<reference evidence="3" key="1">
    <citation type="submission" date="2022-10" db="EMBL/GenBank/DDBJ databases">
        <title>Culturing micro-colonial fungi from biological soil crusts in the Mojave desert and describing Neophaeococcomyces mojavensis, and introducing the new genera and species Taxawa tesnikishii.</title>
        <authorList>
            <person name="Kurbessoian T."/>
            <person name="Stajich J.E."/>
        </authorList>
    </citation>
    <scope>NUCLEOTIDE SEQUENCE</scope>
    <source>
        <strain evidence="3">TK_41</strain>
    </source>
</reference>
<dbReference type="EMBL" id="JAPDRK010000016">
    <property type="protein sequence ID" value="KAJ9605376.1"/>
    <property type="molecule type" value="Genomic_DNA"/>
</dbReference>
<dbReference type="Pfam" id="PF20978">
    <property type="entry name" value="Gta3"/>
    <property type="match status" value="1"/>
</dbReference>
<dbReference type="InterPro" id="IPR036113">
    <property type="entry name" value="Asp/Glu-ADT_sf_sub_c"/>
</dbReference>
<evidence type="ECO:0000259" key="2">
    <source>
        <dbReference type="Pfam" id="PF20978"/>
    </source>
</evidence>
<feature type="region of interest" description="Disordered" evidence="1">
    <location>
        <begin position="231"/>
        <end position="253"/>
    </location>
</feature>
<organism evidence="3 4">
    <name type="scientific">Cladophialophora chaetospira</name>
    <dbReference type="NCBI Taxonomy" id="386627"/>
    <lineage>
        <taxon>Eukaryota</taxon>
        <taxon>Fungi</taxon>
        <taxon>Dikarya</taxon>
        <taxon>Ascomycota</taxon>
        <taxon>Pezizomycotina</taxon>
        <taxon>Eurotiomycetes</taxon>
        <taxon>Chaetothyriomycetidae</taxon>
        <taxon>Chaetothyriales</taxon>
        <taxon>Herpotrichiellaceae</taxon>
        <taxon>Cladophialophora</taxon>
    </lineage>
</organism>
<sequence>MPRLPRLPRQTFSIRTALSGPVTSPAREKELRLVKKIDISPDIESLLETPTWSVSSLLPPAPPRNAEPDGSVLFSWQQPQPAYDAEAEEEITRGKLHHLLKLSALPPPKSQEEEDHMLQDLRDQVHFVKEIQKVDTTDVQPLVAIRDETSEHRQERTITRESLAEFIALEEKKGKNGTIRRRKDTYQVTSFTPDSHPWREDPVEWSKVEDPWALGEVAESRKMGKFFFVKRQQASSSGEKHEKPERLKQPDVD</sequence>
<dbReference type="SUPFAM" id="SSF141000">
    <property type="entry name" value="Glu-tRNAGln amidotransferase C subunit"/>
    <property type="match status" value="1"/>
</dbReference>
<dbReference type="GO" id="GO:0030956">
    <property type="term" value="C:glutamyl-tRNA(Gln) amidotransferase complex"/>
    <property type="evidence" value="ECO:0007669"/>
    <property type="project" value="TreeGrafter"/>
</dbReference>
<dbReference type="GO" id="GO:0070681">
    <property type="term" value="P:glutaminyl-tRNAGln biosynthesis via transamidation"/>
    <property type="evidence" value="ECO:0007669"/>
    <property type="project" value="TreeGrafter"/>
</dbReference>
<protein>
    <recommendedName>
        <fullName evidence="2">Glutamyl-tRNA amidotransferase complex subunit Gta3 domain-containing protein</fullName>
    </recommendedName>
</protein>
<evidence type="ECO:0000313" key="4">
    <source>
        <dbReference type="Proteomes" id="UP001172673"/>
    </source>
</evidence>
<keyword evidence="4" id="KW-1185">Reference proteome</keyword>
<accession>A0AA39CEJ7</accession>
<dbReference type="InterPro" id="IPR049545">
    <property type="entry name" value="Gta3_dom"/>
</dbReference>
<evidence type="ECO:0000256" key="1">
    <source>
        <dbReference type="SAM" id="MobiDB-lite"/>
    </source>
</evidence>
<comment type="caution">
    <text evidence="3">The sequence shown here is derived from an EMBL/GenBank/DDBJ whole genome shotgun (WGS) entry which is preliminary data.</text>
</comment>
<gene>
    <name evidence="3" type="ORF">H2200_010033</name>
</gene>
<feature type="domain" description="Glutamyl-tRNA amidotransferase complex subunit Gta3" evidence="2">
    <location>
        <begin position="86"/>
        <end position="142"/>
    </location>
</feature>
<dbReference type="PANTHER" id="PTHR15004">
    <property type="entry name" value="GLUTAMYL-TRNA(GLN) AMIDOTRANSFERASE SUBUNIT C, MITOCHONDRIAL"/>
    <property type="match status" value="1"/>
</dbReference>
<dbReference type="GO" id="GO:0006450">
    <property type="term" value="P:regulation of translational fidelity"/>
    <property type="evidence" value="ECO:0007669"/>
    <property type="project" value="InterPro"/>
</dbReference>
<feature type="region of interest" description="Disordered" evidence="1">
    <location>
        <begin position="1"/>
        <end position="26"/>
    </location>
</feature>
<proteinExistence type="predicted"/>
<dbReference type="Proteomes" id="UP001172673">
    <property type="component" value="Unassembled WGS sequence"/>
</dbReference>
<dbReference type="GO" id="GO:0005739">
    <property type="term" value="C:mitochondrion"/>
    <property type="evidence" value="ECO:0007669"/>
    <property type="project" value="TreeGrafter"/>
</dbReference>
<name>A0AA39CEJ7_9EURO</name>
<feature type="compositionally biased region" description="Basic and acidic residues" evidence="1">
    <location>
        <begin position="238"/>
        <end position="253"/>
    </location>
</feature>
<dbReference type="PANTHER" id="PTHR15004:SF0">
    <property type="entry name" value="GLUTAMYL-TRNA(GLN) AMIDOTRANSFERASE SUBUNIT C, MITOCHONDRIAL"/>
    <property type="match status" value="1"/>
</dbReference>
<dbReference type="InterPro" id="IPR003837">
    <property type="entry name" value="GatC"/>
</dbReference>
<evidence type="ECO:0000313" key="3">
    <source>
        <dbReference type="EMBL" id="KAJ9605376.1"/>
    </source>
</evidence>